<dbReference type="GO" id="GO:0005524">
    <property type="term" value="F:ATP binding"/>
    <property type="evidence" value="ECO:0007669"/>
    <property type="project" value="UniProtKB-KW"/>
</dbReference>
<dbReference type="FunFam" id="3.40.50.620:FF:000058">
    <property type="entry name" value="Mitochondrial arginyl-tRNA synthetase"/>
    <property type="match status" value="1"/>
</dbReference>
<dbReference type="PANTHER" id="PTHR11956">
    <property type="entry name" value="ARGINYL-TRNA SYNTHETASE"/>
    <property type="match status" value="1"/>
</dbReference>
<feature type="domain" description="DALR anticodon binding" evidence="12">
    <location>
        <begin position="520"/>
        <end position="637"/>
    </location>
</feature>
<evidence type="ECO:0000256" key="9">
    <source>
        <dbReference type="ARBA" id="ARBA00049339"/>
    </source>
</evidence>
<dbReference type="SUPFAM" id="SSF55190">
    <property type="entry name" value="Arginyl-tRNA synthetase (ArgRS), N-terminal 'additional' domain"/>
    <property type="match status" value="1"/>
</dbReference>
<feature type="coiled-coil region" evidence="11">
    <location>
        <begin position="446"/>
        <end position="473"/>
    </location>
</feature>
<dbReference type="GO" id="GO:0006420">
    <property type="term" value="P:arginyl-tRNA aminoacylation"/>
    <property type="evidence" value="ECO:0007669"/>
    <property type="project" value="InterPro"/>
</dbReference>
<dbReference type="SUPFAM" id="SSF47323">
    <property type="entry name" value="Anticodon-binding domain of a subclass of class I aminoacyl-tRNA synthetases"/>
    <property type="match status" value="1"/>
</dbReference>
<evidence type="ECO:0000256" key="7">
    <source>
        <dbReference type="ARBA" id="ARBA00023146"/>
    </source>
</evidence>
<dbReference type="InterPro" id="IPR014729">
    <property type="entry name" value="Rossmann-like_a/b/a_fold"/>
</dbReference>
<dbReference type="SMART" id="SM00836">
    <property type="entry name" value="DALR_1"/>
    <property type="match status" value="1"/>
</dbReference>
<dbReference type="FunFam" id="1.10.730.10:FF:000006">
    <property type="entry name" value="Arginyl-tRNA synthetase 2, mitochondrial"/>
    <property type="match status" value="1"/>
</dbReference>
<dbReference type="FunCoup" id="A0A5J5F8R3">
    <property type="interactions" value="1054"/>
</dbReference>
<dbReference type="Gene3D" id="3.30.1360.70">
    <property type="entry name" value="Arginyl tRNA synthetase N-terminal domain"/>
    <property type="match status" value="1"/>
</dbReference>
<dbReference type="InterPro" id="IPR009080">
    <property type="entry name" value="tRNAsynth_Ia_anticodon-bd"/>
</dbReference>
<evidence type="ECO:0000256" key="11">
    <source>
        <dbReference type="SAM" id="Coils"/>
    </source>
</evidence>
<evidence type="ECO:0000256" key="4">
    <source>
        <dbReference type="ARBA" id="ARBA00022741"/>
    </source>
</evidence>
<evidence type="ECO:0000256" key="6">
    <source>
        <dbReference type="ARBA" id="ARBA00022917"/>
    </source>
</evidence>
<dbReference type="HAMAP" id="MF_00123">
    <property type="entry name" value="Arg_tRNA_synth"/>
    <property type="match status" value="1"/>
</dbReference>
<keyword evidence="15" id="KW-1185">Reference proteome</keyword>
<evidence type="ECO:0000256" key="1">
    <source>
        <dbReference type="ARBA" id="ARBA00005594"/>
    </source>
</evidence>
<evidence type="ECO:0000256" key="3">
    <source>
        <dbReference type="ARBA" id="ARBA00022598"/>
    </source>
</evidence>
<protein>
    <recommendedName>
        <fullName evidence="2">arginine--tRNA ligase</fullName>
        <ecNumber evidence="2">6.1.1.19</ecNumber>
    </recommendedName>
    <alternativeName>
        <fullName evidence="8">Arginyl-tRNA synthetase</fullName>
    </alternativeName>
</protein>
<comment type="similarity">
    <text evidence="1 10">Belongs to the class-I aminoacyl-tRNA synthetase family.</text>
</comment>
<dbReference type="InterPro" id="IPR005148">
    <property type="entry name" value="Arg-tRNA-synth_N"/>
</dbReference>
<dbReference type="InParanoid" id="A0A5J5F8R3"/>
<dbReference type="InterPro" id="IPR001278">
    <property type="entry name" value="Arg-tRNA-ligase"/>
</dbReference>
<evidence type="ECO:0000256" key="2">
    <source>
        <dbReference type="ARBA" id="ARBA00012837"/>
    </source>
</evidence>
<evidence type="ECO:0000313" key="15">
    <source>
        <dbReference type="Proteomes" id="UP000326924"/>
    </source>
</evidence>
<evidence type="ECO:0000256" key="5">
    <source>
        <dbReference type="ARBA" id="ARBA00022840"/>
    </source>
</evidence>
<evidence type="ECO:0000256" key="10">
    <source>
        <dbReference type="RuleBase" id="RU363038"/>
    </source>
</evidence>
<dbReference type="Gene3D" id="3.40.50.620">
    <property type="entry name" value="HUPs"/>
    <property type="match status" value="1"/>
</dbReference>
<keyword evidence="5 10" id="KW-0067">ATP-binding</keyword>
<evidence type="ECO:0000259" key="13">
    <source>
        <dbReference type="SMART" id="SM01016"/>
    </source>
</evidence>
<sequence length="637" mass="71853">MATTDAAAEVHTPKELPVPPSLESLHEQLQALSIDDQVPVFPDSNPTSNPVDIFRCVIAHHLAPITGVDIKLVYPALEWTQTLDKGDLILAVPRLRVKGNPTELGKQWVEKFPDSPFLERPKADGTFLRFYFKNSVLNQVVLSSIIKRKQNYGPVNSGKGKRVIVEFSSPNIAKPFHAGHLRSTIIGGFLSSLHEACGWDVVRMNYLGDWGKQFGILGVGFTRFGSEEELVKDPIRHLFDVYVDINAVIEEEKKAEREKLGLPEGAKLKYNGPTDDEARAFFARMEDGDEEALALWKRFRDLSIEKYKDTYARLNIQYDIYSGESQVSKEAMDKATAMMKEKNISEESEGAMIVDFTKHGAKKLGKAIVVKKDGTSLYLTRDIGAAMERYNKYKFDKMIYVVATQQDLHLQQLFKILELLGFEWAGKCQHINFGMVQGMSTRKGTVKFLDDILAEAKERMHEVMKKNEDKYAQVEEPEFIADTVGRSGVMVQDMSGKRINGYTFDIDRMTSFEGDTGPYLQYAHTRVCSILRKADVPMEKIENADLSLLTEPHATNLVRCLAQYPDVLQQTLKTLEPTTVVTYLFKMTHLLSSSYNVLHVLSSEDDVKCARLALYESARIVLNNGMSLLGLVPVERM</sequence>
<evidence type="ECO:0000313" key="14">
    <source>
        <dbReference type="EMBL" id="KAA8913271.1"/>
    </source>
</evidence>
<keyword evidence="3 10" id="KW-0436">Ligase</keyword>
<dbReference type="OrthoDB" id="68056at2759"/>
<keyword evidence="11" id="KW-0175">Coiled coil</keyword>
<dbReference type="PANTHER" id="PTHR11956:SF11">
    <property type="entry name" value="ARGININE--TRNA LIGASE, MITOCHONDRIAL-RELATED"/>
    <property type="match status" value="1"/>
</dbReference>
<dbReference type="Pfam" id="PF00750">
    <property type="entry name" value="tRNA-synt_1d"/>
    <property type="match status" value="1"/>
</dbReference>
<keyword evidence="4 10" id="KW-0547">Nucleotide-binding</keyword>
<evidence type="ECO:0000256" key="8">
    <source>
        <dbReference type="ARBA" id="ARBA00033033"/>
    </source>
</evidence>
<dbReference type="SMART" id="SM01016">
    <property type="entry name" value="Arg_tRNA_synt_N"/>
    <property type="match status" value="1"/>
</dbReference>
<dbReference type="InterPro" id="IPR001412">
    <property type="entry name" value="aa-tRNA-synth_I_CS"/>
</dbReference>
<dbReference type="NCBIfam" id="TIGR00456">
    <property type="entry name" value="argS"/>
    <property type="match status" value="1"/>
</dbReference>
<dbReference type="InterPro" id="IPR036695">
    <property type="entry name" value="Arg-tRNA-synth_N_sf"/>
</dbReference>
<dbReference type="EC" id="6.1.1.19" evidence="2"/>
<dbReference type="CDD" id="cd07956">
    <property type="entry name" value="Anticodon_Ia_Arg"/>
    <property type="match status" value="1"/>
</dbReference>
<dbReference type="Gene3D" id="1.10.730.10">
    <property type="entry name" value="Isoleucyl-tRNA Synthetase, Domain 1"/>
    <property type="match status" value="1"/>
</dbReference>
<dbReference type="GO" id="GO:0005739">
    <property type="term" value="C:mitochondrion"/>
    <property type="evidence" value="ECO:0007669"/>
    <property type="project" value="TreeGrafter"/>
</dbReference>
<dbReference type="InterPro" id="IPR035684">
    <property type="entry name" value="ArgRS_core"/>
</dbReference>
<reference evidence="14 15" key="1">
    <citation type="submission" date="2019-09" db="EMBL/GenBank/DDBJ databases">
        <title>Draft genome of the ectomycorrhizal ascomycete Sphaerosporella brunnea.</title>
        <authorList>
            <consortium name="DOE Joint Genome Institute"/>
            <person name="Benucci G.M."/>
            <person name="Marozzi G."/>
            <person name="Antonielli L."/>
            <person name="Sanchez S."/>
            <person name="Marco P."/>
            <person name="Wang X."/>
            <person name="Falini L.B."/>
            <person name="Barry K."/>
            <person name="Haridas S."/>
            <person name="Lipzen A."/>
            <person name="Labutti K."/>
            <person name="Grigoriev I.V."/>
            <person name="Murat C."/>
            <person name="Martin F."/>
            <person name="Albertini E."/>
            <person name="Donnini D."/>
            <person name="Bonito G."/>
        </authorList>
    </citation>
    <scope>NUCLEOTIDE SEQUENCE [LARGE SCALE GENOMIC DNA]</scope>
    <source>
        <strain evidence="14 15">Sb_GMNB300</strain>
    </source>
</reference>
<feature type="domain" description="Arginyl tRNA synthetase N-terminal" evidence="13">
    <location>
        <begin position="52"/>
        <end position="132"/>
    </location>
</feature>
<keyword evidence="7 10" id="KW-0030">Aminoacyl-tRNA synthetase</keyword>
<keyword evidence="6 10" id="KW-0648">Protein biosynthesis</keyword>
<dbReference type="PRINTS" id="PR01038">
    <property type="entry name" value="TRNASYNTHARG"/>
</dbReference>
<organism evidence="14 15">
    <name type="scientific">Sphaerosporella brunnea</name>
    <dbReference type="NCBI Taxonomy" id="1250544"/>
    <lineage>
        <taxon>Eukaryota</taxon>
        <taxon>Fungi</taxon>
        <taxon>Dikarya</taxon>
        <taxon>Ascomycota</taxon>
        <taxon>Pezizomycotina</taxon>
        <taxon>Pezizomycetes</taxon>
        <taxon>Pezizales</taxon>
        <taxon>Pyronemataceae</taxon>
        <taxon>Sphaerosporella</taxon>
    </lineage>
</organism>
<dbReference type="AlphaFoldDB" id="A0A5J5F8R3"/>
<accession>A0A5J5F8R3</accession>
<comment type="catalytic activity">
    <reaction evidence="9">
        <text>tRNA(Arg) + L-arginine + ATP = L-arginyl-tRNA(Arg) + AMP + diphosphate</text>
        <dbReference type="Rhea" id="RHEA:20301"/>
        <dbReference type="Rhea" id="RHEA-COMP:9658"/>
        <dbReference type="Rhea" id="RHEA-COMP:9673"/>
        <dbReference type="ChEBI" id="CHEBI:30616"/>
        <dbReference type="ChEBI" id="CHEBI:32682"/>
        <dbReference type="ChEBI" id="CHEBI:33019"/>
        <dbReference type="ChEBI" id="CHEBI:78442"/>
        <dbReference type="ChEBI" id="CHEBI:78513"/>
        <dbReference type="ChEBI" id="CHEBI:456215"/>
        <dbReference type="EC" id="6.1.1.19"/>
    </reaction>
</comment>
<dbReference type="GO" id="GO:0032543">
    <property type="term" value="P:mitochondrial translation"/>
    <property type="evidence" value="ECO:0007669"/>
    <property type="project" value="TreeGrafter"/>
</dbReference>
<dbReference type="PROSITE" id="PS00178">
    <property type="entry name" value="AA_TRNA_LIGASE_I"/>
    <property type="match status" value="1"/>
</dbReference>
<dbReference type="InterPro" id="IPR008909">
    <property type="entry name" value="DALR_anticod-bd"/>
</dbReference>
<proteinExistence type="inferred from homology"/>
<dbReference type="GO" id="GO:0004814">
    <property type="term" value="F:arginine-tRNA ligase activity"/>
    <property type="evidence" value="ECO:0007669"/>
    <property type="project" value="UniProtKB-EC"/>
</dbReference>
<dbReference type="EMBL" id="VXIS01000016">
    <property type="protein sequence ID" value="KAA8913271.1"/>
    <property type="molecule type" value="Genomic_DNA"/>
</dbReference>
<gene>
    <name evidence="14" type="ORF">FN846DRAFT_897258</name>
</gene>
<dbReference type="Proteomes" id="UP000326924">
    <property type="component" value="Unassembled WGS sequence"/>
</dbReference>
<comment type="caution">
    <text evidence="14">The sequence shown here is derived from an EMBL/GenBank/DDBJ whole genome shotgun (WGS) entry which is preliminary data.</text>
</comment>
<name>A0A5J5F8R3_9PEZI</name>
<dbReference type="CDD" id="cd00671">
    <property type="entry name" value="ArgRS_core"/>
    <property type="match status" value="1"/>
</dbReference>
<dbReference type="SUPFAM" id="SSF52374">
    <property type="entry name" value="Nucleotidylyl transferase"/>
    <property type="match status" value="1"/>
</dbReference>
<evidence type="ECO:0000259" key="12">
    <source>
        <dbReference type="SMART" id="SM00836"/>
    </source>
</evidence>
<dbReference type="Pfam" id="PF05746">
    <property type="entry name" value="DALR_1"/>
    <property type="match status" value="1"/>
</dbReference>